<evidence type="ECO:0000256" key="2">
    <source>
        <dbReference type="ARBA" id="ARBA00022723"/>
    </source>
</evidence>
<dbReference type="HOGENOM" id="CLU_044864_2_0_4"/>
<evidence type="ECO:0000259" key="6">
    <source>
        <dbReference type="Pfam" id="PF03328"/>
    </source>
</evidence>
<comment type="cofactor">
    <cofactor evidence="1">
        <name>Mg(2+)</name>
        <dbReference type="ChEBI" id="CHEBI:18420"/>
    </cofactor>
</comment>
<dbReference type="InterPro" id="IPR011206">
    <property type="entry name" value="Citrate_lyase_beta/mcl1/mcl2"/>
</dbReference>
<dbReference type="InterPro" id="IPR040442">
    <property type="entry name" value="Pyrv_kinase-like_dom_sf"/>
</dbReference>
<dbReference type="PIRSF" id="PIRSF015582">
    <property type="entry name" value="Cit_lyase_B"/>
    <property type="match status" value="1"/>
</dbReference>
<dbReference type="PANTHER" id="PTHR32308:SF10">
    <property type="entry name" value="CITRATE LYASE SUBUNIT BETA"/>
    <property type="match status" value="1"/>
</dbReference>
<dbReference type="GO" id="GO:0006107">
    <property type="term" value="P:oxaloacetate metabolic process"/>
    <property type="evidence" value="ECO:0007669"/>
    <property type="project" value="TreeGrafter"/>
</dbReference>
<dbReference type="KEGG" id="rbu:PG1C_11170"/>
<evidence type="ECO:0000256" key="5">
    <source>
        <dbReference type="PIRSR" id="PIRSR015582-2"/>
    </source>
</evidence>
<dbReference type="PANTHER" id="PTHR32308">
    <property type="entry name" value="LYASE BETA SUBUNIT, PUTATIVE (AFU_ORTHOLOGUE AFUA_4G13030)-RELATED"/>
    <property type="match status" value="1"/>
</dbReference>
<feature type="binding site" evidence="5">
    <location>
        <position position="143"/>
    </location>
    <ligand>
        <name>Mg(2+)</name>
        <dbReference type="ChEBI" id="CHEBI:18420"/>
    </ligand>
</feature>
<keyword evidence="3 5" id="KW-0460">Magnesium</keyword>
<dbReference type="AlphaFoldDB" id="A0A0C5JAL9"/>
<dbReference type="SUPFAM" id="SSF51621">
    <property type="entry name" value="Phosphoenolpyruvate/pyruvate domain"/>
    <property type="match status" value="1"/>
</dbReference>
<dbReference type="Proteomes" id="UP000061603">
    <property type="component" value="Chromosome"/>
</dbReference>
<organism evidence="7 8">
    <name type="scientific">Rugosibacter aromaticivorans</name>
    <dbReference type="NCBI Taxonomy" id="1565605"/>
    <lineage>
        <taxon>Bacteria</taxon>
        <taxon>Pseudomonadati</taxon>
        <taxon>Pseudomonadota</taxon>
        <taxon>Betaproteobacteria</taxon>
        <taxon>Nitrosomonadales</taxon>
        <taxon>Sterolibacteriaceae</taxon>
        <taxon>Rugosibacter</taxon>
    </lineage>
</organism>
<reference evidence="7 8" key="1">
    <citation type="journal article" date="2015" name="Genome Announc.">
        <title>Complete Genome Sequence of a Novel Bacterium within the Family Rhodocyclaceae That Degrades Polycyclic Aromatic Hydrocarbons.</title>
        <authorList>
            <person name="Singleton D.R."/>
            <person name="Dickey A.N."/>
            <person name="Scholl E.H."/>
            <person name="Wright F.A."/>
            <person name="Aitken M.D."/>
        </authorList>
    </citation>
    <scope>NUCLEOTIDE SEQUENCE [LARGE SCALE GENOMIC DNA]</scope>
    <source>
        <strain evidence="8">PG1-Ca6</strain>
    </source>
</reference>
<dbReference type="PATRIC" id="fig|1565605.3.peg.2374"/>
<evidence type="ECO:0000256" key="4">
    <source>
        <dbReference type="PIRSR" id="PIRSR015582-1"/>
    </source>
</evidence>
<dbReference type="InterPro" id="IPR015813">
    <property type="entry name" value="Pyrv/PenolPyrv_kinase-like_dom"/>
</dbReference>
<dbReference type="EMBL" id="CP010554">
    <property type="protein sequence ID" value="AJP48838.1"/>
    <property type="molecule type" value="Genomic_DNA"/>
</dbReference>
<dbReference type="InterPro" id="IPR005000">
    <property type="entry name" value="Aldolase/citrate-lyase_domain"/>
</dbReference>
<keyword evidence="8" id="KW-1185">Reference proteome</keyword>
<evidence type="ECO:0000313" key="8">
    <source>
        <dbReference type="Proteomes" id="UP000061603"/>
    </source>
</evidence>
<name>A0A0C5JAL9_9PROT</name>
<keyword evidence="2 5" id="KW-0479">Metal-binding</keyword>
<feature type="binding site" evidence="4">
    <location>
        <position position="117"/>
    </location>
    <ligand>
        <name>substrate</name>
    </ligand>
</feature>
<dbReference type="GO" id="GO:0000287">
    <property type="term" value="F:magnesium ion binding"/>
    <property type="evidence" value="ECO:0007669"/>
    <property type="project" value="TreeGrafter"/>
</dbReference>
<evidence type="ECO:0000256" key="1">
    <source>
        <dbReference type="ARBA" id="ARBA00001946"/>
    </source>
</evidence>
<proteinExistence type="predicted"/>
<sequence>MQHSFLFVPGNRPERFIKALDSGADAIIIDLEDAVADAEKAAARTAIMQAVFARPDVLVYVRINAVDTPWFLEDLTVLEHAGICGVFLPKAEYAENITQVRAQVRAQAACRVIPIIETATGLCHAQEIARASGVERLAFGSMDFQLDMNCDGSDTALLYARSQLVVISRWAGLLAPIDGVTLAMDDESRVVADARHAKALGMGGKLCIHPRQVGAVNTTWQPMPEEILWARKVLAAGGAAGANAVAVDGVMIDRPLLHKAQRILSRSQS</sequence>
<dbReference type="GO" id="GO:0003824">
    <property type="term" value="F:catalytic activity"/>
    <property type="evidence" value="ECO:0007669"/>
    <property type="project" value="InterPro"/>
</dbReference>
<dbReference type="Pfam" id="PF03328">
    <property type="entry name" value="HpcH_HpaI"/>
    <property type="match status" value="1"/>
</dbReference>
<feature type="binding site" evidence="5">
    <location>
        <position position="117"/>
    </location>
    <ligand>
        <name>Mg(2+)</name>
        <dbReference type="ChEBI" id="CHEBI:18420"/>
    </ligand>
</feature>
<accession>A0A0C5JAL9</accession>
<feature type="binding site" evidence="4">
    <location>
        <position position="62"/>
    </location>
    <ligand>
        <name>substrate</name>
    </ligand>
</feature>
<gene>
    <name evidence="7" type="ORF">PG1C_11170</name>
</gene>
<protein>
    <submittedName>
        <fullName evidence="7">Aldolase</fullName>
    </submittedName>
</protein>
<feature type="domain" description="HpcH/HpaI aldolase/citrate lyase" evidence="6">
    <location>
        <begin position="4"/>
        <end position="210"/>
    </location>
</feature>
<evidence type="ECO:0000313" key="7">
    <source>
        <dbReference type="EMBL" id="AJP48838.1"/>
    </source>
</evidence>
<dbReference type="Gene3D" id="3.20.20.60">
    <property type="entry name" value="Phosphoenolpyruvate-binding domains"/>
    <property type="match status" value="1"/>
</dbReference>
<dbReference type="STRING" id="1565605.PG1C_11170"/>
<evidence type="ECO:0000256" key="3">
    <source>
        <dbReference type="ARBA" id="ARBA00022842"/>
    </source>
</evidence>
<dbReference type="RefSeq" id="WP_202634882.1">
    <property type="nucleotide sequence ID" value="NZ_CP010554.1"/>
</dbReference>